<dbReference type="InterPro" id="IPR011059">
    <property type="entry name" value="Metal-dep_hydrolase_composite"/>
</dbReference>
<dbReference type="PANTHER" id="PTHR43794:SF11">
    <property type="entry name" value="AMIDOHYDROLASE-RELATED DOMAIN-CONTAINING PROTEIN"/>
    <property type="match status" value="1"/>
</dbReference>
<dbReference type="Pfam" id="PF22039">
    <property type="entry name" value="HUTI_composite_bact"/>
    <property type="match status" value="1"/>
</dbReference>
<dbReference type="AlphaFoldDB" id="A0A3N6M046"/>
<dbReference type="InterPro" id="IPR006680">
    <property type="entry name" value="Amidohydro-rel"/>
</dbReference>
<dbReference type="RefSeq" id="WP_124195563.1">
    <property type="nucleotide sequence ID" value="NZ_REGA01000007.1"/>
</dbReference>
<accession>A0A3N6M046</accession>
<dbReference type="OrthoDB" id="24954at2157"/>
<dbReference type="SUPFAM" id="SSF51556">
    <property type="entry name" value="Metallo-dependent hydrolases"/>
    <property type="match status" value="1"/>
</dbReference>
<keyword evidence="7" id="KW-1185">Reference proteome</keyword>
<dbReference type="InterPro" id="IPR054418">
    <property type="entry name" value="MQNX/HUTI_composite_N"/>
</dbReference>
<dbReference type="Proteomes" id="UP000282323">
    <property type="component" value="Unassembled WGS sequence"/>
</dbReference>
<dbReference type="Gene3D" id="3.20.20.140">
    <property type="entry name" value="Metal-dependent hydrolases"/>
    <property type="match status" value="1"/>
</dbReference>
<keyword evidence="3" id="KW-0862">Zinc</keyword>
<comment type="caution">
    <text evidence="6">The sequence shown here is derived from an EMBL/GenBank/DDBJ whole genome shotgun (WGS) entry which is preliminary data.</text>
</comment>
<evidence type="ECO:0000256" key="1">
    <source>
        <dbReference type="ARBA" id="ARBA00022723"/>
    </source>
</evidence>
<proteinExistence type="predicted"/>
<feature type="domain" description="Aminodeoxyfutalosine deaminase/Imidazolonepropionase-like composite" evidence="5">
    <location>
        <begin position="24"/>
        <end position="43"/>
    </location>
</feature>
<dbReference type="InterPro" id="IPR032466">
    <property type="entry name" value="Metal_Hydrolase"/>
</dbReference>
<keyword evidence="2 6" id="KW-0378">Hydrolase</keyword>
<name>A0A3N6M046_NATCH</name>
<evidence type="ECO:0000313" key="7">
    <source>
        <dbReference type="Proteomes" id="UP000282323"/>
    </source>
</evidence>
<sequence>MERILIENGIVVTQNDDREIIHDGAVAIEDDTIAAVGPTDEVAGAVDADRVVDASDHLVIPGLINAHTHVTDILLRGSCGTDRGLYDWLYNVKQPGTSVMTPDDHETAAALYCWEAIRSGITTFVENDAEMRYGATEMLESKFRAFERSGIRSIYARGVRDLPPDEGFEALIETITAKEPTVDHPDQHEYTAETDEWVAEVESLIDDYHGSADGRHEVWIAPVVIEAMTTEGLQESYRLAEEHDVMTTIHTAEAPEQEAGAISSIEKLSNIGCLGEHALLGHCVQVTDRDLRLLAKTDTRVAHNVGSNMALGNGFAPIPSMRDRGVTVGVGTDNSILSDQVNMLGDLRLAALAHKGHHRDPGVLPAQEVFDMATIEAARSIRKEDTLGSLEVGKRADVALLDVDHPQFTPLPDVIRALVYQARGTEFDTVICDGSFVMEDGEVSLTEEYPDLRQQAIDAASRIVEESGLAESDHS</sequence>
<reference evidence="6 7" key="1">
    <citation type="submission" date="2018-10" db="EMBL/GenBank/DDBJ databases">
        <title>Natrarchaeobius chitinivorans gen. nov., sp. nov., and Natrarchaeobius haloalkaliphilus sp. nov., alkaliphilic, chitin-utilizing haloarchaea from hypersaline alkaline lakes.</title>
        <authorList>
            <person name="Sorokin D.Y."/>
            <person name="Elcheninov A.G."/>
            <person name="Kostrikina N.A."/>
            <person name="Bale N.J."/>
            <person name="Sinninghe Damste J.S."/>
            <person name="Khijniak T.V."/>
            <person name="Kublanov I.V."/>
            <person name="Toshchakov S.V."/>
        </authorList>
    </citation>
    <scope>NUCLEOTIDE SEQUENCE [LARGE SCALE GENOMIC DNA]</scope>
    <source>
        <strain evidence="6 7">AArcht4T</strain>
    </source>
</reference>
<dbReference type="PANTHER" id="PTHR43794">
    <property type="entry name" value="AMINOHYDROLASE SSNA-RELATED"/>
    <property type="match status" value="1"/>
</dbReference>
<dbReference type="Pfam" id="PF01979">
    <property type="entry name" value="Amidohydro_1"/>
    <property type="match status" value="1"/>
</dbReference>
<dbReference type="InterPro" id="IPR050287">
    <property type="entry name" value="MTA/SAH_deaminase"/>
</dbReference>
<dbReference type="SUPFAM" id="SSF51338">
    <property type="entry name" value="Composite domain of metallo-dependent hydrolases"/>
    <property type="match status" value="1"/>
</dbReference>
<dbReference type="Gene3D" id="2.30.40.10">
    <property type="entry name" value="Urease, subunit C, domain 1"/>
    <property type="match status" value="1"/>
</dbReference>
<organism evidence="6 7">
    <name type="scientific">Natrarchaeobius chitinivorans</name>
    <dbReference type="NCBI Taxonomy" id="1679083"/>
    <lineage>
        <taxon>Archaea</taxon>
        <taxon>Methanobacteriati</taxon>
        <taxon>Methanobacteriota</taxon>
        <taxon>Stenosarchaea group</taxon>
        <taxon>Halobacteria</taxon>
        <taxon>Halobacteriales</taxon>
        <taxon>Natrialbaceae</taxon>
        <taxon>Natrarchaeobius</taxon>
    </lineage>
</organism>
<evidence type="ECO:0000259" key="4">
    <source>
        <dbReference type="Pfam" id="PF01979"/>
    </source>
</evidence>
<keyword evidence="1" id="KW-0479">Metal-binding</keyword>
<evidence type="ECO:0000313" key="6">
    <source>
        <dbReference type="EMBL" id="RQG94907.1"/>
    </source>
</evidence>
<evidence type="ECO:0000256" key="3">
    <source>
        <dbReference type="ARBA" id="ARBA00022833"/>
    </source>
</evidence>
<dbReference type="GO" id="GO:0046872">
    <property type="term" value="F:metal ion binding"/>
    <property type="evidence" value="ECO:0007669"/>
    <property type="project" value="UniProtKB-KW"/>
</dbReference>
<dbReference type="EMBL" id="REGA01000007">
    <property type="protein sequence ID" value="RQG94907.1"/>
    <property type="molecule type" value="Genomic_DNA"/>
</dbReference>
<dbReference type="GO" id="GO:0016810">
    <property type="term" value="F:hydrolase activity, acting on carbon-nitrogen (but not peptide) bonds"/>
    <property type="evidence" value="ECO:0007669"/>
    <property type="project" value="InterPro"/>
</dbReference>
<protein>
    <submittedName>
        <fullName evidence="6">Amidohydrolase</fullName>
    </submittedName>
</protein>
<evidence type="ECO:0000256" key="2">
    <source>
        <dbReference type="ARBA" id="ARBA00022801"/>
    </source>
</evidence>
<gene>
    <name evidence="6" type="ORF">EA473_10435</name>
</gene>
<evidence type="ECO:0000259" key="5">
    <source>
        <dbReference type="Pfam" id="PF22039"/>
    </source>
</evidence>
<dbReference type="CDD" id="cd01298">
    <property type="entry name" value="ATZ_TRZ_like"/>
    <property type="match status" value="1"/>
</dbReference>
<feature type="domain" description="Amidohydrolase-related" evidence="4">
    <location>
        <begin position="58"/>
        <end position="436"/>
    </location>
</feature>